<keyword evidence="2" id="KW-1185">Reference proteome</keyword>
<evidence type="ECO:0000313" key="2">
    <source>
        <dbReference type="Proteomes" id="UP000011910"/>
    </source>
</evidence>
<organism evidence="1 2">
    <name type="scientific">Cesiribacter andamanensis AMV16</name>
    <dbReference type="NCBI Taxonomy" id="1279009"/>
    <lineage>
        <taxon>Bacteria</taxon>
        <taxon>Pseudomonadati</taxon>
        <taxon>Bacteroidota</taxon>
        <taxon>Cytophagia</taxon>
        <taxon>Cytophagales</taxon>
        <taxon>Cesiribacteraceae</taxon>
        <taxon>Cesiribacter</taxon>
    </lineage>
</organism>
<dbReference type="AlphaFoldDB" id="M7NSV6"/>
<accession>M7NSV6</accession>
<dbReference type="EMBL" id="AODQ01000105">
    <property type="protein sequence ID" value="EMR01574.1"/>
    <property type="molecule type" value="Genomic_DNA"/>
</dbReference>
<proteinExistence type="predicted"/>
<dbReference type="Proteomes" id="UP000011910">
    <property type="component" value="Unassembled WGS sequence"/>
</dbReference>
<name>M7NSV6_9BACT</name>
<protein>
    <submittedName>
        <fullName evidence="1">Uncharacterized protein</fullName>
    </submittedName>
</protein>
<reference evidence="1 2" key="1">
    <citation type="journal article" date="2013" name="Genome Announc.">
        <title>Draft Genome Sequence of Cesiribacter andamanensis Strain AMV16T, Isolated from a Soil Sample from a Mud Volcano in the Andaman Islands, India.</title>
        <authorList>
            <person name="Shivaji S."/>
            <person name="Ara S."/>
            <person name="Begum Z."/>
            <person name="Srinivas T.N."/>
            <person name="Singh A."/>
            <person name="Kumar Pinnaka A."/>
        </authorList>
    </citation>
    <scope>NUCLEOTIDE SEQUENCE [LARGE SCALE GENOMIC DNA]</scope>
    <source>
        <strain evidence="1 2">AMV16</strain>
    </source>
</reference>
<gene>
    <name evidence="1" type="ORF">ADICEAN_03311</name>
</gene>
<sequence length="35" mass="3677">MAAFTRAEESGARPQAQGHLIGAKKANAVNILRQA</sequence>
<comment type="caution">
    <text evidence="1">The sequence shown here is derived from an EMBL/GenBank/DDBJ whole genome shotgun (WGS) entry which is preliminary data.</text>
</comment>
<evidence type="ECO:0000313" key="1">
    <source>
        <dbReference type="EMBL" id="EMR01574.1"/>
    </source>
</evidence>